<dbReference type="GO" id="GO:0015562">
    <property type="term" value="F:efflux transmembrane transporter activity"/>
    <property type="evidence" value="ECO:0007669"/>
    <property type="project" value="InterPro"/>
</dbReference>
<keyword evidence="9" id="KW-1185">Reference proteome</keyword>
<evidence type="ECO:0000313" key="9">
    <source>
        <dbReference type="Proteomes" id="UP000008633"/>
    </source>
</evidence>
<dbReference type="EMBL" id="CP002452">
    <property type="protein sequence ID" value="ADV47333.1"/>
    <property type="molecule type" value="Genomic_DNA"/>
</dbReference>
<keyword evidence="4" id="KW-1134">Transmembrane beta strand</keyword>
<dbReference type="Proteomes" id="UP000008633">
    <property type="component" value="Chromosome"/>
</dbReference>
<dbReference type="OrthoDB" id="5337872at2"/>
<evidence type="ECO:0000256" key="6">
    <source>
        <dbReference type="ARBA" id="ARBA00023136"/>
    </source>
</evidence>
<evidence type="ECO:0000256" key="1">
    <source>
        <dbReference type="ARBA" id="ARBA00004442"/>
    </source>
</evidence>
<evidence type="ECO:0000256" key="2">
    <source>
        <dbReference type="ARBA" id="ARBA00007613"/>
    </source>
</evidence>
<dbReference type="AlphaFoldDB" id="E6X3C0"/>
<reference evidence="8 9" key="1">
    <citation type="journal article" date="2011" name="Stand. Genomic Sci.">
        <title>Complete genome sequence of Nitratifractor salsuginis type strain (E9I37-1).</title>
        <authorList>
            <person name="Anderson I."/>
            <person name="Sikorski J."/>
            <person name="Zeytun A."/>
            <person name="Nolan M."/>
            <person name="Lapidus A."/>
            <person name="Lucas S."/>
            <person name="Hammon N."/>
            <person name="Deshpande S."/>
            <person name="Cheng J.F."/>
            <person name="Tapia R."/>
            <person name="Han C."/>
            <person name="Goodwin L."/>
            <person name="Pitluck S."/>
            <person name="Liolios K."/>
            <person name="Pagani I."/>
            <person name="Ivanova N."/>
            <person name="Huntemann M."/>
            <person name="Mavromatis K."/>
            <person name="Ovchinikova G."/>
            <person name="Pati A."/>
            <person name="Chen A."/>
            <person name="Palaniappan K."/>
            <person name="Land M."/>
            <person name="Hauser L."/>
            <person name="Brambilla E.M."/>
            <person name="Ngatchou-Djao O.D."/>
            <person name="Rohde M."/>
            <person name="Tindall B.J."/>
            <person name="Goker M."/>
            <person name="Detter J.C."/>
            <person name="Woyke T."/>
            <person name="Bristow J."/>
            <person name="Eisen J.A."/>
            <person name="Markowitz V."/>
            <person name="Hugenholtz P."/>
            <person name="Klenk H.P."/>
            <person name="Kyrpides N.C."/>
        </authorList>
    </citation>
    <scope>NUCLEOTIDE SEQUENCE [LARGE SCALE GENOMIC DNA]</scope>
    <source>
        <strain evidence="9">DSM 16511 / JCM 12458 / E9I37-1</strain>
    </source>
</reference>
<evidence type="ECO:0000313" key="8">
    <source>
        <dbReference type="EMBL" id="ADV47333.1"/>
    </source>
</evidence>
<dbReference type="InterPro" id="IPR051906">
    <property type="entry name" value="TolC-like"/>
</dbReference>
<evidence type="ECO:0000256" key="5">
    <source>
        <dbReference type="ARBA" id="ARBA00022692"/>
    </source>
</evidence>
<reference evidence="9" key="2">
    <citation type="submission" date="2011-01" db="EMBL/GenBank/DDBJ databases">
        <title>The complete genome of Nitratifractor salsuginis DSM 16511.</title>
        <authorList>
            <consortium name="US DOE Joint Genome Institute (JGI-PGF)"/>
            <person name="Lucas S."/>
            <person name="Copeland A."/>
            <person name="Lapidus A."/>
            <person name="Bruce D."/>
            <person name="Goodwin L."/>
            <person name="Pitluck S."/>
            <person name="Kyrpides N."/>
            <person name="Mavromatis K."/>
            <person name="Ivanova N."/>
            <person name="Mikhailova N."/>
            <person name="Zeytun A."/>
            <person name="Detter J.C."/>
            <person name="Tapia R."/>
            <person name="Han C."/>
            <person name="Land M."/>
            <person name="Hauser L."/>
            <person name="Markowitz V."/>
            <person name="Cheng J.-F."/>
            <person name="Hugenholtz P."/>
            <person name="Woyke T."/>
            <person name="Wu D."/>
            <person name="Tindall B."/>
            <person name="Schuetze A."/>
            <person name="Brambilla E."/>
            <person name="Klenk H.-P."/>
            <person name="Eisen J.A."/>
        </authorList>
    </citation>
    <scope>NUCLEOTIDE SEQUENCE [LARGE SCALE GENOMIC DNA]</scope>
    <source>
        <strain evidence="9">DSM 16511 / JCM 12458 / E9I37-1</strain>
    </source>
</reference>
<dbReference type="GO" id="GO:0015288">
    <property type="term" value="F:porin activity"/>
    <property type="evidence" value="ECO:0007669"/>
    <property type="project" value="TreeGrafter"/>
</dbReference>
<keyword evidence="5" id="KW-0812">Transmembrane</keyword>
<comment type="subcellular location">
    <subcellularLocation>
        <location evidence="1">Cell outer membrane</location>
    </subcellularLocation>
</comment>
<comment type="similarity">
    <text evidence="2">Belongs to the outer membrane factor (OMF) (TC 1.B.17) family.</text>
</comment>
<keyword evidence="7" id="KW-0998">Cell outer membrane</keyword>
<dbReference type="Pfam" id="PF02321">
    <property type="entry name" value="OEP"/>
    <property type="match status" value="2"/>
</dbReference>
<gene>
    <name evidence="8" type="ordered locus">Nitsa_2092</name>
</gene>
<dbReference type="GO" id="GO:0009279">
    <property type="term" value="C:cell outer membrane"/>
    <property type="evidence" value="ECO:0007669"/>
    <property type="project" value="UniProtKB-SubCell"/>
</dbReference>
<dbReference type="STRING" id="749222.Nitsa_2092"/>
<evidence type="ECO:0000256" key="4">
    <source>
        <dbReference type="ARBA" id="ARBA00022452"/>
    </source>
</evidence>
<dbReference type="PANTHER" id="PTHR30026:SF20">
    <property type="entry name" value="OUTER MEMBRANE PROTEIN TOLC"/>
    <property type="match status" value="1"/>
</dbReference>
<organism evidence="8 9">
    <name type="scientific">Nitratifractor salsuginis (strain DSM 16511 / JCM 12458 / E9I37-1)</name>
    <dbReference type="NCBI Taxonomy" id="749222"/>
    <lineage>
        <taxon>Bacteria</taxon>
        <taxon>Pseudomonadati</taxon>
        <taxon>Campylobacterota</taxon>
        <taxon>Epsilonproteobacteria</taxon>
        <taxon>Campylobacterales</taxon>
        <taxon>Sulfurovaceae</taxon>
        <taxon>Nitratifractor</taxon>
    </lineage>
</organism>
<proteinExistence type="inferred from homology"/>
<accession>E6X3C0</accession>
<dbReference type="SUPFAM" id="SSF56954">
    <property type="entry name" value="Outer membrane efflux proteins (OEP)"/>
    <property type="match status" value="1"/>
</dbReference>
<dbReference type="KEGG" id="nsa:Nitsa_2092"/>
<evidence type="ECO:0000256" key="3">
    <source>
        <dbReference type="ARBA" id="ARBA00022448"/>
    </source>
</evidence>
<dbReference type="HOGENOM" id="CLU_012817_10_4_7"/>
<dbReference type="Gene3D" id="1.20.1600.10">
    <property type="entry name" value="Outer membrane efflux proteins (OEP)"/>
    <property type="match status" value="1"/>
</dbReference>
<dbReference type="GO" id="GO:1990281">
    <property type="term" value="C:efflux pump complex"/>
    <property type="evidence" value="ECO:0007669"/>
    <property type="project" value="TreeGrafter"/>
</dbReference>
<dbReference type="PANTHER" id="PTHR30026">
    <property type="entry name" value="OUTER MEMBRANE PROTEIN TOLC"/>
    <property type="match status" value="1"/>
</dbReference>
<protein>
    <submittedName>
        <fullName evidence="8">Outer membrane efflux protein</fullName>
    </submittedName>
</protein>
<name>E6X3C0_NITSE</name>
<dbReference type="eggNOG" id="COG1538">
    <property type="taxonomic scope" value="Bacteria"/>
</dbReference>
<sequence length="454" mass="50370">MRGIGHWALGIGGSLRRGPAALLFVSSLLGTLSVQAQSYREIIRHIAETPAMQSAKLMERAAGEMASAAEGKNLPSIDLSVQGAWLKDTPEMILHFPMFPSQPLPMGKTRQFVGELRLSYPLFTGFAISAQIERSRLEAQRAKLKVQDLRRNLILNATQLYGAIEATEAALAAEREAKRATLSALKKAEGFYKHGLLPPADLYNIKAKVYDVEAAITQTESQKEQLLNQLSYLSGTTVHSIHGSIPLPDPSSRKRVKKLAYRYRSDIRVLQTLLRVDDAQIRLAESRYYPTVGVAAGLKRHGDTLALNGDGFTNADQSYLGVNVSWNLFNGGSDRHTVEAARYKKLSAASSLLDYRWRVATEIDNAFTELRALRSKFRSARMQVKAQEEYYKLTLGRFDNQLASADELSRSIADLARARARAAAIRSQIRVQRAKIWLLSGVKGFERKLGIAGR</sequence>
<evidence type="ECO:0000256" key="7">
    <source>
        <dbReference type="ARBA" id="ARBA00023237"/>
    </source>
</evidence>
<keyword evidence="3" id="KW-0813">Transport</keyword>
<dbReference type="InterPro" id="IPR003423">
    <property type="entry name" value="OMP_efflux"/>
</dbReference>
<keyword evidence="6" id="KW-0472">Membrane</keyword>